<keyword evidence="3 6" id="KW-0812">Transmembrane</keyword>
<comment type="subcellular location">
    <subcellularLocation>
        <location evidence="1">Cell membrane</location>
        <topology evidence="1">Multi-pass membrane protein</topology>
    </subcellularLocation>
</comment>
<feature type="transmembrane region" description="Helical" evidence="6">
    <location>
        <begin position="90"/>
        <end position="111"/>
    </location>
</feature>
<evidence type="ECO:0000256" key="2">
    <source>
        <dbReference type="ARBA" id="ARBA00022475"/>
    </source>
</evidence>
<feature type="transmembrane region" description="Helical" evidence="6">
    <location>
        <begin position="206"/>
        <end position="226"/>
    </location>
</feature>
<evidence type="ECO:0000256" key="5">
    <source>
        <dbReference type="ARBA" id="ARBA00023136"/>
    </source>
</evidence>
<organism evidence="8 9">
    <name type="scientific">Noviherbaspirillum saxi</name>
    <dbReference type="NCBI Taxonomy" id="2320863"/>
    <lineage>
        <taxon>Bacteria</taxon>
        <taxon>Pseudomonadati</taxon>
        <taxon>Pseudomonadota</taxon>
        <taxon>Betaproteobacteria</taxon>
        <taxon>Burkholderiales</taxon>
        <taxon>Oxalobacteraceae</taxon>
        <taxon>Noviherbaspirillum</taxon>
    </lineage>
</organism>
<dbReference type="InterPro" id="IPR051258">
    <property type="entry name" value="Diverse_Substrate_Transporter"/>
</dbReference>
<dbReference type="AlphaFoldDB" id="A0A3A3G9Y9"/>
<dbReference type="SUPFAM" id="SSF103481">
    <property type="entry name" value="Multidrug resistance efflux transporter EmrE"/>
    <property type="match status" value="2"/>
</dbReference>
<dbReference type="InterPro" id="IPR037185">
    <property type="entry name" value="EmrE-like"/>
</dbReference>
<evidence type="ECO:0000256" key="4">
    <source>
        <dbReference type="ARBA" id="ARBA00022989"/>
    </source>
</evidence>
<dbReference type="Proteomes" id="UP000265955">
    <property type="component" value="Unassembled WGS sequence"/>
</dbReference>
<evidence type="ECO:0000256" key="1">
    <source>
        <dbReference type="ARBA" id="ARBA00004651"/>
    </source>
</evidence>
<dbReference type="InterPro" id="IPR000620">
    <property type="entry name" value="EamA_dom"/>
</dbReference>
<gene>
    <name evidence="8" type="ORF">D3871_03490</name>
</gene>
<keyword evidence="2" id="KW-1003">Cell membrane</keyword>
<protein>
    <submittedName>
        <fullName evidence="8">DMT family transporter</fullName>
    </submittedName>
</protein>
<keyword evidence="9" id="KW-1185">Reference proteome</keyword>
<accession>A0A3A3G9Y9</accession>
<feature type="transmembrane region" description="Helical" evidence="6">
    <location>
        <begin position="176"/>
        <end position="194"/>
    </location>
</feature>
<comment type="caution">
    <text evidence="8">The sequence shown here is derived from an EMBL/GenBank/DDBJ whole genome shotgun (WGS) entry which is preliminary data.</text>
</comment>
<evidence type="ECO:0000313" key="8">
    <source>
        <dbReference type="EMBL" id="RJF97689.1"/>
    </source>
</evidence>
<feature type="transmembrane region" description="Helical" evidence="6">
    <location>
        <begin position="145"/>
        <end position="164"/>
    </location>
</feature>
<feature type="transmembrane region" description="Helical" evidence="6">
    <location>
        <begin position="238"/>
        <end position="256"/>
    </location>
</feature>
<dbReference type="RefSeq" id="WP_119767638.1">
    <property type="nucleotide sequence ID" value="NZ_QYUO01000001.1"/>
</dbReference>
<dbReference type="PANTHER" id="PTHR42920:SF5">
    <property type="entry name" value="EAMA DOMAIN-CONTAINING PROTEIN"/>
    <property type="match status" value="1"/>
</dbReference>
<reference evidence="9" key="1">
    <citation type="submission" date="2018-09" db="EMBL/GenBank/DDBJ databases">
        <authorList>
            <person name="Zhu H."/>
        </authorList>
    </citation>
    <scope>NUCLEOTIDE SEQUENCE [LARGE SCALE GENOMIC DNA]</scope>
    <source>
        <strain evidence="9">K1R23-30</strain>
    </source>
</reference>
<evidence type="ECO:0000256" key="3">
    <source>
        <dbReference type="ARBA" id="ARBA00022692"/>
    </source>
</evidence>
<feature type="transmembrane region" description="Helical" evidence="6">
    <location>
        <begin position="39"/>
        <end position="58"/>
    </location>
</feature>
<dbReference type="Pfam" id="PF00892">
    <property type="entry name" value="EamA"/>
    <property type="match status" value="2"/>
</dbReference>
<keyword evidence="5 6" id="KW-0472">Membrane</keyword>
<dbReference type="GO" id="GO:0005886">
    <property type="term" value="C:plasma membrane"/>
    <property type="evidence" value="ECO:0007669"/>
    <property type="project" value="UniProtKB-SubCell"/>
</dbReference>
<feature type="transmembrane region" description="Helical" evidence="6">
    <location>
        <begin position="123"/>
        <end position="139"/>
    </location>
</feature>
<dbReference type="PANTHER" id="PTHR42920">
    <property type="entry name" value="OS03G0707200 PROTEIN-RELATED"/>
    <property type="match status" value="1"/>
</dbReference>
<feature type="transmembrane region" description="Helical" evidence="6">
    <location>
        <begin position="65"/>
        <end position="84"/>
    </location>
</feature>
<evidence type="ECO:0000313" key="9">
    <source>
        <dbReference type="Proteomes" id="UP000265955"/>
    </source>
</evidence>
<dbReference type="EMBL" id="QYUO01000001">
    <property type="protein sequence ID" value="RJF97689.1"/>
    <property type="molecule type" value="Genomic_DNA"/>
</dbReference>
<feature type="domain" description="EamA" evidence="7">
    <location>
        <begin position="6"/>
        <end position="137"/>
    </location>
</feature>
<feature type="domain" description="EamA" evidence="7">
    <location>
        <begin position="146"/>
        <end position="278"/>
    </location>
</feature>
<keyword evidence="4 6" id="KW-1133">Transmembrane helix</keyword>
<evidence type="ECO:0000259" key="7">
    <source>
        <dbReference type="Pfam" id="PF00892"/>
    </source>
</evidence>
<sequence>MSRAAAIALILLSAFGFGSMAIFANMAYAAGVTPSMLLTLRFAIAVALLLPVLLMRGIKLPRARTMAGLAVMGTLYTAQSQSYFTALMHASSGLVGLLLYVYPVLVTALAVTFGSEKLDRRTFVLLIAAIAGMAIMLGGDLQGQPLGIVLGLAAAAIYAVYILLGGRIMEGTDPLVGTLVIMSAAAMGNGMFALAEGAALPTSMTAWLGIGAIAVASLIAVASFLVGIKYVGASQASIISTLEPVITLCLGVVLLAETVSSGQLIGGAMVLAAVVMLAMRPRTPVTGQECAAG</sequence>
<name>A0A3A3G9Y9_9BURK</name>
<dbReference type="OrthoDB" id="8586241at2"/>
<feature type="transmembrane region" description="Helical" evidence="6">
    <location>
        <begin position="262"/>
        <end position="279"/>
    </location>
</feature>
<proteinExistence type="predicted"/>
<evidence type="ECO:0000256" key="6">
    <source>
        <dbReference type="SAM" id="Phobius"/>
    </source>
</evidence>